<proteinExistence type="predicted"/>
<reference evidence="1" key="1">
    <citation type="journal article" date="2021" name="Proc. Natl. Acad. Sci. U.S.A.">
        <title>A Catalog of Tens of Thousands of Viruses from Human Metagenomes Reveals Hidden Associations with Chronic Diseases.</title>
        <authorList>
            <person name="Tisza M.J."/>
            <person name="Buck C.B."/>
        </authorList>
    </citation>
    <scope>NUCLEOTIDE SEQUENCE</scope>
    <source>
        <strain evidence="1">CtKcB20</strain>
    </source>
</reference>
<evidence type="ECO:0000313" key="1">
    <source>
        <dbReference type="EMBL" id="DAD70755.1"/>
    </source>
</evidence>
<sequence>MAHTIVNGMHCAYMNVDAYNFCGIATADIDNGTILTLGDMKLKDATGGFEFAVTAGGNGEFIAITPEVGYSLEAQIYADPRYFTNKAGKPISVKRLVKGDSIEITVDGFTATPGASDTYATVGVNGKFTSGTTTSAPFKILATHNMDVGSEIVKTWILMKQ</sequence>
<dbReference type="EMBL" id="BK015870">
    <property type="protein sequence ID" value="DAD70755.1"/>
    <property type="molecule type" value="Genomic_DNA"/>
</dbReference>
<name>A0A8S5LLK6_9CAUD</name>
<organism evidence="1">
    <name type="scientific">Siphoviridae sp. ctKcB20</name>
    <dbReference type="NCBI Taxonomy" id="2827568"/>
    <lineage>
        <taxon>Viruses</taxon>
        <taxon>Duplodnaviria</taxon>
        <taxon>Heunggongvirae</taxon>
        <taxon>Uroviricota</taxon>
        <taxon>Caudoviricetes</taxon>
    </lineage>
</organism>
<accession>A0A8S5LLK6</accession>
<protein>
    <submittedName>
        <fullName evidence="1">Uncharacterized protein</fullName>
    </submittedName>
</protein>